<evidence type="ECO:0000313" key="1">
    <source>
        <dbReference type="EMBL" id="KAL3577230.1"/>
    </source>
</evidence>
<reference evidence="1 2" key="1">
    <citation type="journal article" date="2024" name="Plant Biotechnol. J.">
        <title>Genome and CRISPR/Cas9 system of a widespread forest tree (Populus alba) in the world.</title>
        <authorList>
            <person name="Liu Y.J."/>
            <person name="Jiang P.F."/>
            <person name="Han X.M."/>
            <person name="Li X.Y."/>
            <person name="Wang H.M."/>
            <person name="Wang Y.J."/>
            <person name="Wang X.X."/>
            <person name="Zeng Q.Y."/>
        </authorList>
    </citation>
    <scope>NUCLEOTIDE SEQUENCE [LARGE SCALE GENOMIC DNA]</scope>
    <source>
        <strain evidence="2">cv. PAL-ZL1</strain>
    </source>
</reference>
<comment type="caution">
    <text evidence="1">The sequence shown here is derived from an EMBL/GenBank/DDBJ whole genome shotgun (WGS) entry which is preliminary data.</text>
</comment>
<dbReference type="Proteomes" id="UP000309997">
    <property type="component" value="Unassembled WGS sequence"/>
</dbReference>
<protein>
    <submittedName>
        <fullName evidence="1">Uncharacterized protein</fullName>
    </submittedName>
</protein>
<name>A0ACC4BFC1_POPAL</name>
<sequence>MDSLENQMKMLSIDDNNKEEKRIRHYSCCHKILLVGEGDFSFAACLGKAFGSSVNIKYHDAEVFKSCNKLKGARGTWMYQNAWS</sequence>
<accession>A0ACC4BFC1</accession>
<keyword evidence="2" id="KW-1185">Reference proteome</keyword>
<evidence type="ECO:0000313" key="2">
    <source>
        <dbReference type="Proteomes" id="UP000309997"/>
    </source>
</evidence>
<gene>
    <name evidence="1" type="ORF">D5086_022513</name>
</gene>
<dbReference type="EMBL" id="RCHU02000011">
    <property type="protein sequence ID" value="KAL3577230.1"/>
    <property type="molecule type" value="Genomic_DNA"/>
</dbReference>
<proteinExistence type="predicted"/>
<organism evidence="1 2">
    <name type="scientific">Populus alba</name>
    <name type="common">White poplar</name>
    <dbReference type="NCBI Taxonomy" id="43335"/>
    <lineage>
        <taxon>Eukaryota</taxon>
        <taxon>Viridiplantae</taxon>
        <taxon>Streptophyta</taxon>
        <taxon>Embryophyta</taxon>
        <taxon>Tracheophyta</taxon>
        <taxon>Spermatophyta</taxon>
        <taxon>Magnoliopsida</taxon>
        <taxon>eudicotyledons</taxon>
        <taxon>Gunneridae</taxon>
        <taxon>Pentapetalae</taxon>
        <taxon>rosids</taxon>
        <taxon>fabids</taxon>
        <taxon>Malpighiales</taxon>
        <taxon>Salicaceae</taxon>
        <taxon>Saliceae</taxon>
        <taxon>Populus</taxon>
    </lineage>
</organism>